<keyword evidence="1" id="KW-0436">Ligase</keyword>
<gene>
    <name evidence="1" type="ORF">TSPI_08022</name>
</gene>
<name>A0ABR3K2Z9_TRISP</name>
<evidence type="ECO:0000313" key="1">
    <source>
        <dbReference type="EMBL" id="KAL1228583.1"/>
    </source>
</evidence>
<sequence>MFEWSQRFSLTQRNRYGIAMHILPETPLGSAELASVRSKRITEKHSFLIAINYVSRSIRELLNHCRACETLAQVMQVSLNFQTEMHC</sequence>
<dbReference type="EMBL" id="JBEUSY010000507">
    <property type="protein sequence ID" value="KAL1228583.1"/>
    <property type="molecule type" value="Genomic_DNA"/>
</dbReference>
<evidence type="ECO:0000313" key="2">
    <source>
        <dbReference type="Proteomes" id="UP001558632"/>
    </source>
</evidence>
<reference evidence="1 2" key="1">
    <citation type="submission" date="2024-07" db="EMBL/GenBank/DDBJ databases">
        <title>Enhanced genomic and transcriptomic resources for Trichinella pseudospiralis and T. spiralis underpin the discovery of pronounced molecular differences between stages and species.</title>
        <authorList>
            <person name="Pasi K.K."/>
            <person name="La Rosa G."/>
            <person name="Gomez-Morales M.A."/>
            <person name="Tosini F."/>
            <person name="Sumanam S."/>
            <person name="Young N.D."/>
            <person name="Chang B.C."/>
            <person name="Robin G.B."/>
        </authorList>
    </citation>
    <scope>NUCLEOTIDE SEQUENCE [LARGE SCALE GENOMIC DNA]</scope>
    <source>
        <strain evidence="1">ISS534</strain>
    </source>
</reference>
<comment type="caution">
    <text evidence="1">The sequence shown here is derived from an EMBL/GenBank/DDBJ whole genome shotgun (WGS) entry which is preliminary data.</text>
</comment>
<proteinExistence type="predicted"/>
<organism evidence="1 2">
    <name type="scientific">Trichinella spiralis</name>
    <name type="common">Trichina worm</name>
    <dbReference type="NCBI Taxonomy" id="6334"/>
    <lineage>
        <taxon>Eukaryota</taxon>
        <taxon>Metazoa</taxon>
        <taxon>Ecdysozoa</taxon>
        <taxon>Nematoda</taxon>
        <taxon>Enoplea</taxon>
        <taxon>Dorylaimia</taxon>
        <taxon>Trichinellida</taxon>
        <taxon>Trichinellidae</taxon>
        <taxon>Trichinella</taxon>
    </lineage>
</organism>
<dbReference type="GO" id="GO:0016874">
    <property type="term" value="F:ligase activity"/>
    <property type="evidence" value="ECO:0007669"/>
    <property type="project" value="UniProtKB-KW"/>
</dbReference>
<accession>A0ABR3K2Z9</accession>
<dbReference type="Proteomes" id="UP001558632">
    <property type="component" value="Unassembled WGS sequence"/>
</dbReference>
<protein>
    <submittedName>
        <fullName evidence="1">Glycine--tRNA ligase beta subunit</fullName>
    </submittedName>
</protein>
<keyword evidence="2" id="KW-1185">Reference proteome</keyword>